<dbReference type="AlphaFoldDB" id="A0A6J6IUN8"/>
<proteinExistence type="predicted"/>
<accession>A0A6J6IUN8</accession>
<dbReference type="Pfam" id="PF19802">
    <property type="entry name" value="DUF6285"/>
    <property type="match status" value="1"/>
</dbReference>
<evidence type="ECO:0000259" key="1">
    <source>
        <dbReference type="Pfam" id="PF19802"/>
    </source>
</evidence>
<sequence>MTAPHDRPTASELLQAVREWMEQDLMAGVDGRLAFHVRVAMNMLDIVDREIALGAPMEVCHEEVLRSLGVDSDAELSMKIRNGDFDTDFSRLLEALRPVVEDKVRVANPKYLR</sequence>
<dbReference type="EMBL" id="CAEZVQ010000006">
    <property type="protein sequence ID" value="CAB4627789.1"/>
    <property type="molecule type" value="Genomic_DNA"/>
</dbReference>
<reference evidence="2" key="1">
    <citation type="submission" date="2020-05" db="EMBL/GenBank/DDBJ databases">
        <authorList>
            <person name="Chiriac C."/>
            <person name="Salcher M."/>
            <person name="Ghai R."/>
            <person name="Kavagutti S V."/>
        </authorList>
    </citation>
    <scope>NUCLEOTIDE SEQUENCE</scope>
</reference>
<organism evidence="2">
    <name type="scientific">freshwater metagenome</name>
    <dbReference type="NCBI Taxonomy" id="449393"/>
    <lineage>
        <taxon>unclassified sequences</taxon>
        <taxon>metagenomes</taxon>
        <taxon>ecological metagenomes</taxon>
    </lineage>
</organism>
<feature type="domain" description="DUF6285" evidence="1">
    <location>
        <begin position="29"/>
        <end position="111"/>
    </location>
</feature>
<dbReference type="InterPro" id="IPR046252">
    <property type="entry name" value="DUF6285"/>
</dbReference>
<gene>
    <name evidence="2" type="ORF">UFOPK2086_00135</name>
</gene>
<protein>
    <submittedName>
        <fullName evidence="2">Unannotated protein</fullName>
    </submittedName>
</protein>
<evidence type="ECO:0000313" key="2">
    <source>
        <dbReference type="EMBL" id="CAB4627789.1"/>
    </source>
</evidence>
<name>A0A6J6IUN8_9ZZZZ</name>